<feature type="transmembrane region" description="Helical" evidence="2">
    <location>
        <begin position="52"/>
        <end position="72"/>
    </location>
</feature>
<feature type="transmembrane region" description="Helical" evidence="2">
    <location>
        <begin position="21"/>
        <end position="46"/>
    </location>
</feature>
<dbReference type="AlphaFoldDB" id="A0A5L8QPA9"/>
<keyword evidence="2" id="KW-0472">Membrane</keyword>
<keyword evidence="1" id="KW-0175">Coiled coil</keyword>
<evidence type="ECO:0000256" key="2">
    <source>
        <dbReference type="SAM" id="Phobius"/>
    </source>
</evidence>
<gene>
    <name evidence="3" type="ORF">AAH17_08320</name>
</gene>
<name>A0A5L8QPA9_CAMFE</name>
<accession>A0A5L8QPA9</accession>
<reference evidence="3" key="1">
    <citation type="submission" date="2018-05" db="EMBL/GenBank/DDBJ databases">
        <authorList>
            <consortium name="PulseNet: The National Subtyping Network for Foodborne Disease Surveillance"/>
            <person name="Tarr C.L."/>
            <person name="Trees E."/>
            <person name="Katz L.S."/>
            <person name="Carleton-Romer H.A."/>
            <person name="Stroika S."/>
            <person name="Kucerova Z."/>
            <person name="Roache K.F."/>
            <person name="Sabol A.L."/>
            <person name="Besser J."/>
            <person name="Gerner-Smidt P."/>
        </authorList>
    </citation>
    <scope>NUCLEOTIDE SEQUENCE</scope>
    <source>
        <strain evidence="3">2014D-0197</strain>
    </source>
</reference>
<proteinExistence type="predicted"/>
<feature type="coiled-coil region" evidence="1">
    <location>
        <begin position="148"/>
        <end position="177"/>
    </location>
</feature>
<dbReference type="EMBL" id="AACCXK010000019">
    <property type="protein sequence ID" value="EAK0453650.1"/>
    <property type="molecule type" value="Genomic_DNA"/>
</dbReference>
<keyword evidence="2" id="KW-0812">Transmembrane</keyword>
<evidence type="ECO:0000313" key="3">
    <source>
        <dbReference type="EMBL" id="EAK0453650.1"/>
    </source>
</evidence>
<organism evidence="3">
    <name type="scientific">Campylobacter fetus</name>
    <dbReference type="NCBI Taxonomy" id="196"/>
    <lineage>
        <taxon>Bacteria</taxon>
        <taxon>Pseudomonadati</taxon>
        <taxon>Campylobacterota</taxon>
        <taxon>Epsilonproteobacteria</taxon>
        <taxon>Campylobacterales</taxon>
        <taxon>Campylobacteraceae</taxon>
        <taxon>Campylobacter</taxon>
    </lineage>
</organism>
<protein>
    <submittedName>
        <fullName evidence="3">Uncharacterized protein</fullName>
    </submittedName>
</protein>
<evidence type="ECO:0000256" key="1">
    <source>
        <dbReference type="SAM" id="Coils"/>
    </source>
</evidence>
<sequence>MRVVNLSKKIVDKILFLRINRVVNILMLIFALFSTIAIALFLSYFIEEENCYAYFVSSFFLVNGFLLTIHLIGEKKCAKEVDYDDNFISKLNNSLRKELEDDLLKLQEYYDGINVLEYKTFALLKCNSYYEKGRINEELIDKIKKYYINLFKKKIAKELEEMQKEKERRNILKTNQELILKKIGE</sequence>
<keyword evidence="2" id="KW-1133">Transmembrane helix</keyword>
<comment type="caution">
    <text evidence="3">The sequence shown here is derived from an EMBL/GenBank/DDBJ whole genome shotgun (WGS) entry which is preliminary data.</text>
</comment>